<evidence type="ECO:0000313" key="1">
    <source>
        <dbReference type="EMBL" id="EEB26920.1"/>
    </source>
</evidence>
<organism evidence="1 2">
    <name type="scientific">Phocaeicola dorei DSM 17855</name>
    <dbReference type="NCBI Taxonomy" id="483217"/>
    <lineage>
        <taxon>Bacteria</taxon>
        <taxon>Pseudomonadati</taxon>
        <taxon>Bacteroidota</taxon>
        <taxon>Bacteroidia</taxon>
        <taxon>Bacteroidales</taxon>
        <taxon>Bacteroidaceae</taxon>
        <taxon>Phocaeicola</taxon>
    </lineage>
</organism>
<name>B6VT36_9BACT</name>
<reference evidence="1 2" key="2">
    <citation type="submission" date="2008-10" db="EMBL/GenBank/DDBJ databases">
        <authorList>
            <person name="Fulton L."/>
            <person name="Clifton S."/>
            <person name="Fulton B."/>
            <person name="Xu J."/>
            <person name="Minx P."/>
            <person name="Pepin K.H."/>
            <person name="Johnson M."/>
            <person name="Thiruvilangam P."/>
            <person name="Bhonagiri V."/>
            <person name="Nash W.E."/>
            <person name="Mardis E.R."/>
            <person name="Wilson R.K."/>
        </authorList>
    </citation>
    <scope>NUCLEOTIDE SEQUENCE [LARGE SCALE GENOMIC DNA]</scope>
    <source>
        <strain evidence="1 2">DSM 17855</strain>
    </source>
</reference>
<dbReference type="HOGENOM" id="CLU_3076643_0_0_10"/>
<dbReference type="Proteomes" id="UP000004849">
    <property type="component" value="Unassembled WGS sequence"/>
</dbReference>
<dbReference type="AlphaFoldDB" id="B6VT36"/>
<reference evidence="1 2" key="1">
    <citation type="submission" date="2008-10" db="EMBL/GenBank/DDBJ databases">
        <title>Draft genome sequence of Bacteroides dorei (DSM 17855).</title>
        <authorList>
            <person name="Sudarsanam P."/>
            <person name="Ley R."/>
            <person name="Guruge J."/>
            <person name="Turnbaugh P.J."/>
            <person name="Mahowald M."/>
            <person name="Liep D."/>
            <person name="Gordon J."/>
        </authorList>
    </citation>
    <scope>NUCLEOTIDE SEQUENCE [LARGE SCALE GENOMIC DNA]</scope>
    <source>
        <strain evidence="1 2">DSM 17855</strain>
    </source>
</reference>
<proteinExistence type="predicted"/>
<dbReference type="EMBL" id="ABWZ01000013">
    <property type="protein sequence ID" value="EEB26920.1"/>
    <property type="molecule type" value="Genomic_DNA"/>
</dbReference>
<evidence type="ECO:0000313" key="2">
    <source>
        <dbReference type="Proteomes" id="UP000004849"/>
    </source>
</evidence>
<protein>
    <submittedName>
        <fullName evidence="1">Uncharacterized protein</fullName>
    </submittedName>
</protein>
<gene>
    <name evidence="1" type="ORF">BACDOR_00606</name>
</gene>
<accession>B6VT36</accession>
<sequence length="52" mass="5870">MEVSTDFSERGKVRRLCRFGQNLPLRAKGIQPENLSPFTSVQWTLTAAETSD</sequence>